<dbReference type="InterPro" id="IPR044926">
    <property type="entry name" value="RGS_subdomain_2"/>
</dbReference>
<feature type="transmembrane region" description="Helical" evidence="2">
    <location>
        <begin position="24"/>
        <end position="42"/>
    </location>
</feature>
<keyword evidence="2" id="KW-1133">Transmembrane helix</keyword>
<feature type="transmembrane region" description="Helical" evidence="2">
    <location>
        <begin position="226"/>
        <end position="245"/>
    </location>
</feature>
<dbReference type="VEuPathDB" id="FungiDB:BDEG_20447"/>
<dbReference type="EMBL" id="DS022300">
    <property type="protein sequence ID" value="OAJ36254.1"/>
    <property type="molecule type" value="Genomic_DNA"/>
</dbReference>
<dbReference type="InterPro" id="IPR016137">
    <property type="entry name" value="RGS"/>
</dbReference>
<sequence>MNETRIAELADKITHTRQHGPIKVLMSALLTVLVIGTIPLFIRERKNSMVKHRSWTLNIVVSIAVTISLWMDACLSMPGWTTSSTRPVVFIVRALSIITTLCGYMPTYLRHYFLLCLPKIQTKLLDNDVMFDPEKYKALSAQLYRTRLLSSETGAWIFFLINFIPYFGALVYCMIITDFKKTALNIPTPTVLCTTYGSLIITLISTVFVLWYGPRSQKDNFFIMKQFYIVTVLTIGGAVFSIVTMFLKDPYIINICLTTASFLMFTTLVVDQTMPLHYLGIKRKDYMIRPRTFSISTKKVAKSTKKLHREYSIKNNETPNSGCLNGANDANSTDNHSSSTSSNSTKRGVLNLDHILADAALRDAFCIYMAREFSMENVLFIETIKGYKSQITKNPTKSNTRKLFEKIKSEFIASNSVNEINLPTKIAKKLFDDSDKIFKSGDDCCSNFDVAAATNLFDDAVVHIELMLAQDHIRKFQVTSVYSDATAS</sequence>
<feature type="compositionally biased region" description="Polar residues" evidence="1">
    <location>
        <begin position="313"/>
        <end position="323"/>
    </location>
</feature>
<evidence type="ECO:0000313" key="4">
    <source>
        <dbReference type="EMBL" id="OAJ36254.1"/>
    </source>
</evidence>
<proteinExistence type="predicted"/>
<dbReference type="STRING" id="403673.A0A177W976"/>
<name>A0A177W976_BATDL</name>
<dbReference type="Gene3D" id="1.10.167.10">
    <property type="entry name" value="Regulator of G-protein Signalling 4, domain 2"/>
    <property type="match status" value="1"/>
</dbReference>
<dbReference type="AlphaFoldDB" id="A0A177W976"/>
<evidence type="ECO:0000256" key="1">
    <source>
        <dbReference type="SAM" id="MobiDB-lite"/>
    </source>
</evidence>
<accession>A0A177W976</accession>
<feature type="compositionally biased region" description="Low complexity" evidence="1">
    <location>
        <begin position="331"/>
        <end position="345"/>
    </location>
</feature>
<dbReference type="PANTHER" id="PTHR10845:SF192">
    <property type="entry name" value="DOUBLE HIT, ISOFORM B"/>
    <property type="match status" value="1"/>
</dbReference>
<dbReference type="PANTHER" id="PTHR10845">
    <property type="entry name" value="REGULATOR OF G PROTEIN SIGNALING"/>
    <property type="match status" value="1"/>
</dbReference>
<feature type="domain" description="RGS" evidence="3">
    <location>
        <begin position="351"/>
        <end position="486"/>
    </location>
</feature>
<evidence type="ECO:0000259" key="3">
    <source>
        <dbReference type="PROSITE" id="PS50132"/>
    </source>
</evidence>
<dbReference type="SUPFAM" id="SSF48097">
    <property type="entry name" value="Regulator of G-protein signaling, RGS"/>
    <property type="match status" value="1"/>
</dbReference>
<feature type="transmembrane region" description="Helical" evidence="2">
    <location>
        <begin position="54"/>
        <end position="71"/>
    </location>
</feature>
<keyword evidence="2" id="KW-0812">Transmembrane</keyword>
<evidence type="ECO:0000256" key="2">
    <source>
        <dbReference type="SAM" id="Phobius"/>
    </source>
</evidence>
<reference evidence="4 5" key="2">
    <citation type="submission" date="2016-05" db="EMBL/GenBank/DDBJ databases">
        <title>Lineage-specific infection strategies underlie the spectrum of fungal disease in amphibians.</title>
        <authorList>
            <person name="Cuomo C.A."/>
            <person name="Farrer R.A."/>
            <person name="James T."/>
            <person name="Longcore J."/>
            <person name="Birren B."/>
        </authorList>
    </citation>
    <scope>NUCLEOTIDE SEQUENCE [LARGE SCALE GENOMIC DNA]</scope>
    <source>
        <strain evidence="4 5">JEL423</strain>
    </source>
</reference>
<organism evidence="4 5">
    <name type="scientific">Batrachochytrium dendrobatidis (strain JEL423)</name>
    <dbReference type="NCBI Taxonomy" id="403673"/>
    <lineage>
        <taxon>Eukaryota</taxon>
        <taxon>Fungi</taxon>
        <taxon>Fungi incertae sedis</taxon>
        <taxon>Chytridiomycota</taxon>
        <taxon>Chytridiomycota incertae sedis</taxon>
        <taxon>Chytridiomycetes</taxon>
        <taxon>Rhizophydiales</taxon>
        <taxon>Rhizophydiales incertae sedis</taxon>
        <taxon>Batrachochytrium</taxon>
    </lineage>
</organism>
<dbReference type="CDD" id="cd07440">
    <property type="entry name" value="RGS"/>
    <property type="match status" value="1"/>
</dbReference>
<protein>
    <recommendedName>
        <fullName evidence="3">RGS domain-containing protein</fullName>
    </recommendedName>
</protein>
<keyword evidence="2" id="KW-0472">Membrane</keyword>
<dbReference type="Pfam" id="PF00615">
    <property type="entry name" value="RGS"/>
    <property type="match status" value="1"/>
</dbReference>
<feature type="transmembrane region" description="Helical" evidence="2">
    <location>
        <begin position="189"/>
        <end position="214"/>
    </location>
</feature>
<feature type="transmembrane region" description="Helical" evidence="2">
    <location>
        <begin position="91"/>
        <end position="109"/>
    </location>
</feature>
<gene>
    <name evidence="4" type="ORF">BDEG_20447</name>
</gene>
<dbReference type="PROSITE" id="PS50132">
    <property type="entry name" value="RGS"/>
    <property type="match status" value="1"/>
</dbReference>
<reference evidence="4 5" key="1">
    <citation type="submission" date="2006-10" db="EMBL/GenBank/DDBJ databases">
        <title>The Genome Sequence of Batrachochytrium dendrobatidis JEL423.</title>
        <authorList>
            <consortium name="The Broad Institute Genome Sequencing Platform"/>
            <person name="Birren B."/>
            <person name="Lander E."/>
            <person name="Galagan J."/>
            <person name="Cuomo C."/>
            <person name="Devon K."/>
            <person name="Jaffe D."/>
            <person name="Butler J."/>
            <person name="Alvarez P."/>
            <person name="Gnerre S."/>
            <person name="Grabherr M."/>
            <person name="Kleber M."/>
            <person name="Mauceli E."/>
            <person name="Brockman W."/>
            <person name="Young S."/>
            <person name="LaButti K."/>
            <person name="Sykes S."/>
            <person name="DeCaprio D."/>
            <person name="Crawford M."/>
            <person name="Koehrsen M."/>
            <person name="Engels R."/>
            <person name="Montgomery P."/>
            <person name="Pearson M."/>
            <person name="Howarth C."/>
            <person name="Larson L."/>
            <person name="White J."/>
            <person name="O'Leary S."/>
            <person name="Kodira C."/>
            <person name="Zeng Q."/>
            <person name="Yandava C."/>
            <person name="Alvarado L."/>
            <person name="Longcore J."/>
            <person name="James T."/>
        </authorList>
    </citation>
    <scope>NUCLEOTIDE SEQUENCE [LARGE SCALE GENOMIC DNA]</scope>
    <source>
        <strain evidence="4 5">JEL423</strain>
    </source>
</reference>
<evidence type="ECO:0000313" key="5">
    <source>
        <dbReference type="Proteomes" id="UP000077115"/>
    </source>
</evidence>
<feature type="transmembrane region" description="Helical" evidence="2">
    <location>
        <begin position="155"/>
        <end position="177"/>
    </location>
</feature>
<dbReference type="SMART" id="SM00315">
    <property type="entry name" value="RGS"/>
    <property type="match status" value="1"/>
</dbReference>
<dbReference type="Proteomes" id="UP000077115">
    <property type="component" value="Unassembled WGS sequence"/>
</dbReference>
<dbReference type="InterPro" id="IPR036305">
    <property type="entry name" value="RGS_sf"/>
</dbReference>
<feature type="region of interest" description="Disordered" evidence="1">
    <location>
        <begin position="311"/>
        <end position="345"/>
    </location>
</feature>